<feature type="compositionally biased region" description="Low complexity" evidence="2">
    <location>
        <begin position="115"/>
        <end position="132"/>
    </location>
</feature>
<organism evidence="4 5">
    <name type="scientific">Tuber aestivum</name>
    <name type="common">summer truffle</name>
    <dbReference type="NCBI Taxonomy" id="59557"/>
    <lineage>
        <taxon>Eukaryota</taxon>
        <taxon>Fungi</taxon>
        <taxon>Dikarya</taxon>
        <taxon>Ascomycota</taxon>
        <taxon>Pezizomycotina</taxon>
        <taxon>Pezizomycetes</taxon>
        <taxon>Pezizales</taxon>
        <taxon>Tuberaceae</taxon>
        <taxon>Tuber</taxon>
    </lineage>
</organism>
<accession>A0A292PTD6</accession>
<dbReference type="GO" id="GO:0008270">
    <property type="term" value="F:zinc ion binding"/>
    <property type="evidence" value="ECO:0007669"/>
    <property type="project" value="UniProtKB-KW"/>
</dbReference>
<dbReference type="InterPro" id="IPR013087">
    <property type="entry name" value="Znf_C2H2_type"/>
</dbReference>
<dbReference type="EMBL" id="LN891037">
    <property type="protein sequence ID" value="CUS10872.1"/>
    <property type="molecule type" value="Genomic_DNA"/>
</dbReference>
<feature type="compositionally biased region" description="Polar residues" evidence="2">
    <location>
        <begin position="425"/>
        <end position="440"/>
    </location>
</feature>
<dbReference type="PROSITE" id="PS50157">
    <property type="entry name" value="ZINC_FINGER_C2H2_2"/>
    <property type="match status" value="1"/>
</dbReference>
<feature type="compositionally biased region" description="Polar residues" evidence="2">
    <location>
        <begin position="52"/>
        <end position="75"/>
    </location>
</feature>
<feature type="compositionally biased region" description="Polar residues" evidence="2">
    <location>
        <begin position="460"/>
        <end position="472"/>
    </location>
</feature>
<dbReference type="AlphaFoldDB" id="A0A292PTD6"/>
<evidence type="ECO:0000259" key="3">
    <source>
        <dbReference type="PROSITE" id="PS50157"/>
    </source>
</evidence>
<feature type="compositionally biased region" description="Polar residues" evidence="2">
    <location>
        <begin position="195"/>
        <end position="209"/>
    </location>
</feature>
<evidence type="ECO:0000313" key="5">
    <source>
        <dbReference type="Proteomes" id="UP001412239"/>
    </source>
</evidence>
<sequence length="472" mass="51277">MSLALTVHPVHQQQHSVARVDFQYPTTNHSMDRGSSEYAQSGLSSSASYSQFPNNQTESRTNEQSTNYQSSSQDRSVAYSSSATPSSEYGGTGGSTARAPNFQPEYNLGAPRYPSSSTGTGSSGGMSHASHSNFSPLPPLAQSLQRPVKPDPESSEDPSTSVSSPTYPPHQPAQYHPFPPAGTMSEPYTHPHPATSASGWRQDWPSQGYAQPPHMAYSTHPGAVGGVASPAEPGRNSNRNPNRKRISDQPPTHPLSQVYSFVPIPGAQQHKRPRRRYEEIERMYKCGWHGCEKAYGTLNHLNAHVTMQSHGLKRTPEEFKEIRKEWKARKKQEDAERKALDEEVRRSSVESGQPSEAQSQAPAPVPVSGAQYTPIPPRQLPPPLPYAGAPVPANVHYPAAPAAGMEPLPQYSQQQQVYPGYPQSGYPQSMYTAQRQAPIQNANNGEGDGDAEADSDVAATAQSYSQHSLNAS</sequence>
<feature type="domain" description="C2H2-type" evidence="3">
    <location>
        <begin position="284"/>
        <end position="315"/>
    </location>
</feature>
<evidence type="ECO:0000256" key="1">
    <source>
        <dbReference type="PROSITE-ProRule" id="PRU00042"/>
    </source>
</evidence>
<keyword evidence="1" id="KW-0862">Zinc</keyword>
<feature type="compositionally biased region" description="Polar residues" evidence="2">
    <location>
        <begin position="349"/>
        <end position="361"/>
    </location>
</feature>
<name>A0A292PTD6_9PEZI</name>
<evidence type="ECO:0000256" key="2">
    <source>
        <dbReference type="SAM" id="MobiDB-lite"/>
    </source>
</evidence>
<protein>
    <recommendedName>
        <fullName evidence="3">C2H2-type domain-containing protein</fullName>
    </recommendedName>
</protein>
<feature type="compositionally biased region" description="Pro residues" evidence="2">
    <location>
        <begin position="374"/>
        <end position="385"/>
    </location>
</feature>
<reference evidence="4" key="1">
    <citation type="submission" date="2015-10" db="EMBL/GenBank/DDBJ databases">
        <authorList>
            <person name="Regsiter A."/>
            <person name="william w."/>
        </authorList>
    </citation>
    <scope>NUCLEOTIDE SEQUENCE</scope>
    <source>
        <strain evidence="4">Montdore</strain>
    </source>
</reference>
<feature type="region of interest" description="Disordered" evidence="2">
    <location>
        <begin position="26"/>
        <end position="275"/>
    </location>
</feature>
<keyword evidence="5" id="KW-1185">Reference proteome</keyword>
<dbReference type="CDD" id="cd22249">
    <property type="entry name" value="UDM1_RNF168_RNF169-like"/>
    <property type="match status" value="1"/>
</dbReference>
<dbReference type="PROSITE" id="PS00028">
    <property type="entry name" value="ZINC_FINGER_C2H2_1"/>
    <property type="match status" value="1"/>
</dbReference>
<proteinExistence type="predicted"/>
<feature type="compositionally biased region" description="Low complexity" evidence="2">
    <location>
        <begin position="76"/>
        <end position="87"/>
    </location>
</feature>
<dbReference type="PANTHER" id="PTHR36167:SF3">
    <property type="entry name" value="C2H2 FINGER DOMAIN TRANSCRIPTION FACTOR (EUROFUNG)-RELATED"/>
    <property type="match status" value="1"/>
</dbReference>
<dbReference type="InterPro" id="IPR039327">
    <property type="entry name" value="CON7-like"/>
</dbReference>
<keyword evidence="1" id="KW-0479">Metal-binding</keyword>
<feature type="compositionally biased region" description="Basic and acidic residues" evidence="2">
    <location>
        <begin position="326"/>
        <end position="348"/>
    </location>
</feature>
<dbReference type="GO" id="GO:0006355">
    <property type="term" value="P:regulation of DNA-templated transcription"/>
    <property type="evidence" value="ECO:0007669"/>
    <property type="project" value="InterPro"/>
</dbReference>
<feature type="region of interest" description="Disordered" evidence="2">
    <location>
        <begin position="326"/>
        <end position="385"/>
    </location>
</feature>
<gene>
    <name evidence="4" type="ORF">GSTUAT00005014001</name>
</gene>
<dbReference type="PANTHER" id="PTHR36167">
    <property type="entry name" value="C2H2 FINGER DOMAIN TRANSCRIPTION FACTOR (EUROFUNG)-RELATED"/>
    <property type="match status" value="1"/>
</dbReference>
<keyword evidence="1" id="KW-0863">Zinc-finger</keyword>
<evidence type="ECO:0000313" key="4">
    <source>
        <dbReference type="EMBL" id="CUS10872.1"/>
    </source>
</evidence>
<feature type="region of interest" description="Disordered" evidence="2">
    <location>
        <begin position="405"/>
        <end position="472"/>
    </location>
</feature>
<feature type="compositionally biased region" description="Low complexity" evidence="2">
    <location>
        <begin position="36"/>
        <end position="51"/>
    </location>
</feature>
<dbReference type="Proteomes" id="UP001412239">
    <property type="component" value="Unassembled WGS sequence"/>
</dbReference>